<reference evidence="2 3" key="1">
    <citation type="submission" date="2020-07" db="EMBL/GenBank/DDBJ databases">
        <title>Sequencing the genomes of 1000 actinobacteria strains.</title>
        <authorList>
            <person name="Klenk H.-P."/>
        </authorList>
    </citation>
    <scope>NUCLEOTIDE SEQUENCE [LARGE SCALE GENOMIC DNA]</scope>
    <source>
        <strain evidence="2 3">DSM 100723</strain>
    </source>
</reference>
<evidence type="ECO:0000313" key="3">
    <source>
        <dbReference type="Proteomes" id="UP000523079"/>
    </source>
</evidence>
<evidence type="ECO:0000313" key="2">
    <source>
        <dbReference type="EMBL" id="MBA8795579.1"/>
    </source>
</evidence>
<proteinExistence type="predicted"/>
<dbReference type="AlphaFoldDB" id="A0A7W3IUS6"/>
<feature type="transmembrane region" description="Helical" evidence="1">
    <location>
        <begin position="128"/>
        <end position="152"/>
    </location>
</feature>
<keyword evidence="3" id="KW-1185">Reference proteome</keyword>
<feature type="transmembrane region" description="Helical" evidence="1">
    <location>
        <begin position="247"/>
        <end position="268"/>
    </location>
</feature>
<dbReference type="GO" id="GO:0004252">
    <property type="term" value="F:serine-type endopeptidase activity"/>
    <property type="evidence" value="ECO:0007669"/>
    <property type="project" value="InterPro"/>
</dbReference>
<dbReference type="GO" id="GO:0006465">
    <property type="term" value="P:signal peptide processing"/>
    <property type="evidence" value="ECO:0007669"/>
    <property type="project" value="InterPro"/>
</dbReference>
<dbReference type="Proteomes" id="UP000523079">
    <property type="component" value="Unassembled WGS sequence"/>
</dbReference>
<sequence>MDLHLLIRRVAVGVAVVGCLGLVAAALGWRLTGGDWAVIRTPSMGTAAPVGTLILTRPVALPALRVGDVVSYRPANRPDVIVTHRVRTAPTDGAVVVQGDLNGSPDPLPVRQHDLIGRVTVAVPALGWLVRALPTLLLGEVVLLAATGLYLGPRWRSTVRILGTCLLVAGCLLVLRPLVQPVLIGVGVRPGGPEASVVSAGLLPTRITGADGHAIVLRTGEAGVVPVASTAPGGPVRVDGSPYLRGWWLVGMIAVSLLPLLWSLLVGLAPVPPADEVEDGPEDEPGPPA</sequence>
<dbReference type="RefSeq" id="WP_182561184.1">
    <property type="nucleotide sequence ID" value="NZ_JACGWT010000005.1"/>
</dbReference>
<protein>
    <submittedName>
        <fullName evidence="2">Signal peptidase I</fullName>
    </submittedName>
</protein>
<gene>
    <name evidence="2" type="ORF">FHX74_003215</name>
</gene>
<comment type="caution">
    <text evidence="2">The sequence shown here is derived from an EMBL/GenBank/DDBJ whole genome shotgun (WGS) entry which is preliminary data.</text>
</comment>
<dbReference type="CDD" id="cd06530">
    <property type="entry name" value="S26_SPase_I"/>
    <property type="match status" value="1"/>
</dbReference>
<feature type="transmembrane region" description="Helical" evidence="1">
    <location>
        <begin position="12"/>
        <end position="31"/>
    </location>
</feature>
<dbReference type="EMBL" id="JACGWT010000005">
    <property type="protein sequence ID" value="MBA8795579.1"/>
    <property type="molecule type" value="Genomic_DNA"/>
</dbReference>
<evidence type="ECO:0000256" key="1">
    <source>
        <dbReference type="SAM" id="Phobius"/>
    </source>
</evidence>
<keyword evidence="1" id="KW-1133">Transmembrane helix</keyword>
<organism evidence="2 3">
    <name type="scientific">Microlunatus kandeliicorticis</name>
    <dbReference type="NCBI Taxonomy" id="1759536"/>
    <lineage>
        <taxon>Bacteria</taxon>
        <taxon>Bacillati</taxon>
        <taxon>Actinomycetota</taxon>
        <taxon>Actinomycetes</taxon>
        <taxon>Propionibacteriales</taxon>
        <taxon>Propionibacteriaceae</taxon>
        <taxon>Microlunatus</taxon>
    </lineage>
</organism>
<accession>A0A7W3IUS6</accession>
<name>A0A7W3IUS6_9ACTN</name>
<keyword evidence="1" id="KW-0812">Transmembrane</keyword>
<dbReference type="InterPro" id="IPR019533">
    <property type="entry name" value="Peptidase_S26"/>
</dbReference>
<keyword evidence="1" id="KW-0472">Membrane</keyword>